<feature type="binding site" evidence="5">
    <location>
        <begin position="188"/>
        <end position="191"/>
    </location>
    <ligand>
        <name>GTP</name>
        <dbReference type="ChEBI" id="CHEBI:37565"/>
    </ligand>
</feature>
<evidence type="ECO:0000256" key="2">
    <source>
        <dbReference type="ARBA" id="ARBA00022917"/>
    </source>
</evidence>
<gene>
    <name evidence="5" type="primary">MEF2</name>
    <name evidence="8" type="ORF">BU16DRAFT_525121</name>
</gene>
<dbReference type="FunFam" id="3.40.50.300:FF:000514">
    <property type="entry name" value="Ribosome-releasing factor 2, mitochondrial"/>
    <property type="match status" value="1"/>
</dbReference>
<proteinExistence type="inferred from homology"/>
<accession>A0A6A6QYW1</accession>
<dbReference type="Gene3D" id="2.40.30.10">
    <property type="entry name" value="Translation factors"/>
    <property type="match status" value="1"/>
</dbReference>
<dbReference type="Gene3D" id="3.40.50.300">
    <property type="entry name" value="P-loop containing nucleotide triphosphate hydrolases"/>
    <property type="match status" value="1"/>
</dbReference>
<dbReference type="PROSITE" id="PS00301">
    <property type="entry name" value="G_TR_1"/>
    <property type="match status" value="1"/>
</dbReference>
<dbReference type="GO" id="GO:0032543">
    <property type="term" value="P:mitochondrial translation"/>
    <property type="evidence" value="ECO:0007669"/>
    <property type="project" value="UniProtKB-UniRule"/>
</dbReference>
<dbReference type="InterPro" id="IPR053905">
    <property type="entry name" value="EF-G-like_DII"/>
</dbReference>
<dbReference type="Gene3D" id="3.30.70.240">
    <property type="match status" value="1"/>
</dbReference>
<dbReference type="Pfam" id="PF00679">
    <property type="entry name" value="EFG_C"/>
    <property type="match status" value="1"/>
</dbReference>
<dbReference type="Pfam" id="PF00009">
    <property type="entry name" value="GTP_EFTU"/>
    <property type="match status" value="1"/>
</dbReference>
<dbReference type="CDD" id="cd03713">
    <property type="entry name" value="EFG_mtEFG_C"/>
    <property type="match status" value="1"/>
</dbReference>
<dbReference type="SUPFAM" id="SSF54980">
    <property type="entry name" value="EF-G C-terminal domain-like"/>
    <property type="match status" value="2"/>
</dbReference>
<dbReference type="PROSITE" id="PS51722">
    <property type="entry name" value="G_TR_2"/>
    <property type="match status" value="1"/>
</dbReference>
<evidence type="ECO:0000256" key="1">
    <source>
        <dbReference type="ARBA" id="ARBA00022741"/>
    </source>
</evidence>
<dbReference type="GO" id="GO:0003924">
    <property type="term" value="F:GTPase activity"/>
    <property type="evidence" value="ECO:0007669"/>
    <property type="project" value="UniProtKB-UniRule"/>
</dbReference>
<dbReference type="PRINTS" id="PR00315">
    <property type="entry name" value="ELONGATNFCT"/>
</dbReference>
<comment type="function">
    <text evidence="5">Mitochondrial GTPase that mediates the disassembly of ribosomes from messenger RNA at the termination of mitochondrial protein biosynthesis. Not involved in the GTP-dependent ribosomal translocation step during translation elongation.</text>
</comment>
<dbReference type="GO" id="GO:0032790">
    <property type="term" value="P:ribosome disassembly"/>
    <property type="evidence" value="ECO:0007669"/>
    <property type="project" value="UniProtKB-UniRule"/>
</dbReference>
<dbReference type="InterPro" id="IPR031157">
    <property type="entry name" value="G_TR_CS"/>
</dbReference>
<comment type="subcellular location">
    <subcellularLocation>
        <location evidence="5">Mitochondrion</location>
    </subcellularLocation>
</comment>
<dbReference type="FunFam" id="3.30.70.870:FF:000007">
    <property type="entry name" value="Ribosome-releasing factor 2, mitochondrial"/>
    <property type="match status" value="1"/>
</dbReference>
<dbReference type="EMBL" id="MU004186">
    <property type="protein sequence ID" value="KAF2497456.1"/>
    <property type="molecule type" value="Genomic_DNA"/>
</dbReference>
<dbReference type="PANTHER" id="PTHR43261:SF1">
    <property type="entry name" value="RIBOSOME-RELEASING FACTOR 2, MITOCHONDRIAL"/>
    <property type="match status" value="1"/>
</dbReference>
<evidence type="ECO:0000259" key="7">
    <source>
        <dbReference type="PROSITE" id="PS51722"/>
    </source>
</evidence>
<keyword evidence="1 5" id="KW-0547">Nucleotide-binding</keyword>
<dbReference type="FunFam" id="2.40.30.10:FF:000106">
    <property type="entry name" value="Ribosome-releasing factor 2, mitochondrial"/>
    <property type="match status" value="1"/>
</dbReference>
<keyword evidence="2 5" id="KW-0648">Protein biosynthesis</keyword>
<dbReference type="InterPro" id="IPR035647">
    <property type="entry name" value="EFG_III/V"/>
</dbReference>
<keyword evidence="3 5" id="KW-0496">Mitochondrion</keyword>
<reference evidence="8" key="1">
    <citation type="journal article" date="2020" name="Stud. Mycol.">
        <title>101 Dothideomycetes genomes: a test case for predicting lifestyles and emergence of pathogens.</title>
        <authorList>
            <person name="Haridas S."/>
            <person name="Albert R."/>
            <person name="Binder M."/>
            <person name="Bloem J."/>
            <person name="Labutti K."/>
            <person name="Salamov A."/>
            <person name="Andreopoulos B."/>
            <person name="Baker S."/>
            <person name="Barry K."/>
            <person name="Bills G."/>
            <person name="Bluhm B."/>
            <person name="Cannon C."/>
            <person name="Castanera R."/>
            <person name="Culley D."/>
            <person name="Daum C."/>
            <person name="Ezra D."/>
            <person name="Gonzalez J."/>
            <person name="Henrissat B."/>
            <person name="Kuo A."/>
            <person name="Liang C."/>
            <person name="Lipzen A."/>
            <person name="Lutzoni F."/>
            <person name="Magnuson J."/>
            <person name="Mondo S."/>
            <person name="Nolan M."/>
            <person name="Ohm R."/>
            <person name="Pangilinan J."/>
            <person name="Park H.-J."/>
            <person name="Ramirez L."/>
            <person name="Alfaro M."/>
            <person name="Sun H."/>
            <person name="Tritt A."/>
            <person name="Yoshinaga Y."/>
            <person name="Zwiers L.-H."/>
            <person name="Turgeon B."/>
            <person name="Goodwin S."/>
            <person name="Spatafora J."/>
            <person name="Crous P."/>
            <person name="Grigoriev I."/>
        </authorList>
    </citation>
    <scope>NUCLEOTIDE SEQUENCE</scope>
    <source>
        <strain evidence="8">CBS 269.34</strain>
    </source>
</reference>
<dbReference type="InterPro" id="IPR041095">
    <property type="entry name" value="EFG_II"/>
</dbReference>
<dbReference type="InterPro" id="IPR005225">
    <property type="entry name" value="Small_GTP-bd"/>
</dbReference>
<dbReference type="InterPro" id="IPR027417">
    <property type="entry name" value="P-loop_NTPase"/>
</dbReference>
<evidence type="ECO:0000313" key="9">
    <source>
        <dbReference type="Proteomes" id="UP000799750"/>
    </source>
</evidence>
<evidence type="ECO:0000256" key="5">
    <source>
        <dbReference type="HAMAP-Rule" id="MF_03059"/>
    </source>
</evidence>
<dbReference type="GO" id="GO:0005525">
    <property type="term" value="F:GTP binding"/>
    <property type="evidence" value="ECO:0007669"/>
    <property type="project" value="UniProtKB-UniRule"/>
</dbReference>
<dbReference type="CDD" id="cd16262">
    <property type="entry name" value="EFG_III"/>
    <property type="match status" value="1"/>
</dbReference>
<organism evidence="8 9">
    <name type="scientific">Lophium mytilinum</name>
    <dbReference type="NCBI Taxonomy" id="390894"/>
    <lineage>
        <taxon>Eukaryota</taxon>
        <taxon>Fungi</taxon>
        <taxon>Dikarya</taxon>
        <taxon>Ascomycota</taxon>
        <taxon>Pezizomycotina</taxon>
        <taxon>Dothideomycetes</taxon>
        <taxon>Pleosporomycetidae</taxon>
        <taxon>Mytilinidiales</taxon>
        <taxon>Mytilinidiaceae</taxon>
        <taxon>Lophium</taxon>
    </lineage>
</organism>
<dbReference type="SUPFAM" id="SSF50447">
    <property type="entry name" value="Translation proteins"/>
    <property type="match status" value="1"/>
</dbReference>
<evidence type="ECO:0000256" key="6">
    <source>
        <dbReference type="SAM" id="MobiDB-lite"/>
    </source>
</evidence>
<keyword evidence="4 5" id="KW-0342">GTP-binding</keyword>
<dbReference type="SUPFAM" id="SSF52540">
    <property type="entry name" value="P-loop containing nucleoside triphosphate hydrolases"/>
    <property type="match status" value="1"/>
</dbReference>
<feature type="binding site" evidence="5">
    <location>
        <begin position="134"/>
        <end position="138"/>
    </location>
    <ligand>
        <name>GTP</name>
        <dbReference type="ChEBI" id="CHEBI:37565"/>
    </ligand>
</feature>
<dbReference type="Pfam" id="PF14492">
    <property type="entry name" value="EFG_III"/>
    <property type="match status" value="1"/>
</dbReference>
<dbReference type="HAMAP" id="MF_03059">
    <property type="entry name" value="mEF_G_2"/>
    <property type="match status" value="1"/>
</dbReference>
<dbReference type="PANTHER" id="PTHR43261">
    <property type="entry name" value="TRANSLATION ELONGATION FACTOR G-RELATED"/>
    <property type="match status" value="1"/>
</dbReference>
<dbReference type="InterPro" id="IPR030851">
    <property type="entry name" value="EFG2"/>
</dbReference>
<keyword evidence="9" id="KW-1185">Reference proteome</keyword>
<feature type="binding site" evidence="5">
    <location>
        <begin position="47"/>
        <end position="54"/>
    </location>
    <ligand>
        <name>GTP</name>
        <dbReference type="ChEBI" id="CHEBI:37565"/>
    </ligand>
</feature>
<dbReference type="Proteomes" id="UP000799750">
    <property type="component" value="Unassembled WGS sequence"/>
</dbReference>
<evidence type="ECO:0000313" key="8">
    <source>
        <dbReference type="EMBL" id="KAF2497456.1"/>
    </source>
</evidence>
<dbReference type="SMART" id="SM00838">
    <property type="entry name" value="EFG_C"/>
    <property type="match status" value="1"/>
</dbReference>
<dbReference type="AlphaFoldDB" id="A0A6A6QYW1"/>
<dbReference type="Pfam" id="PF22042">
    <property type="entry name" value="EF-G_D2"/>
    <property type="match status" value="1"/>
</dbReference>
<evidence type="ECO:0000256" key="4">
    <source>
        <dbReference type="ARBA" id="ARBA00023134"/>
    </source>
</evidence>
<name>A0A6A6QYW1_9PEZI</name>
<protein>
    <recommendedName>
        <fullName evidence="5">Ribosome-releasing factor 2, mitochondrial</fullName>
        <shortName evidence="5">RRF2mt</shortName>
    </recommendedName>
    <alternativeName>
        <fullName evidence="5">Elongation factor G 2, mitochondrial</fullName>
        <shortName evidence="5">EF-G2mt</shortName>
        <shortName evidence="5">mEF-G 2</shortName>
    </alternativeName>
</protein>
<dbReference type="InterPro" id="IPR009022">
    <property type="entry name" value="EFG_III"/>
</dbReference>
<dbReference type="GO" id="GO:0005759">
    <property type="term" value="C:mitochondrial matrix"/>
    <property type="evidence" value="ECO:0007669"/>
    <property type="project" value="UniProtKB-ARBA"/>
</dbReference>
<dbReference type="Gene3D" id="3.30.70.870">
    <property type="entry name" value="Elongation Factor G (Translational Gtpase), domain 3"/>
    <property type="match status" value="1"/>
</dbReference>
<dbReference type="InterPro" id="IPR000795">
    <property type="entry name" value="T_Tr_GTP-bd_dom"/>
</dbReference>
<comment type="similarity">
    <text evidence="5">Belongs to the TRAFAC class translation factor GTPase superfamily. Classic translation factor GTPase family. EF-G/EF-2 subfamily.</text>
</comment>
<dbReference type="OrthoDB" id="198619at2759"/>
<evidence type="ECO:0000256" key="3">
    <source>
        <dbReference type="ARBA" id="ARBA00023128"/>
    </source>
</evidence>
<sequence length="884" mass="96393">MLAGWALRARHVRVPPCARQRYLPVYGRRYASGSADLSKTRNIGIIAHIDAGKTTTTERMLYYSGFTRRIGDVDEGSTVTDFLPAERARGITIQSAAITFNWPPLPSGSQSATSQVGSPASVRSSISHNVNLIDTPGHADFTFEVLRSLRILDGAICILDGVAGVEAQTEKVWTQAEHYKIPRIIYVNKLDRYGAAFSKTVKEIGVRLHGWPALCQIPWWKDGKGNFTGVGDVVGLRGLLWEEGGDGKAIQIFSLEELETKDPSFATELKRARVALVEGLSEYDDVMVEQFLKHEEDHISIPGTQVLDALRRCVLQSPQYIIPVFAGASFKNIGVQPLMDSVNDLLPSPEERPDPEISIGGLKGTLQQLMTGQLDLSSSTKDAQAHKKPQKTHQFALQNLQACALAFKVVNDPKRGVLVYVRVYSGSIDRNSSLFNTSLNVTEKAPRLLKMYASDAVEVESIPTGQIGVIVGLKYARTGDTLISYSGVNPKLAPPAPINTLQLRPINVPPPVFFTSVEPNSLSEEKLVHETLALLLREDPSLQLTMDEESGQTHLAGMGELHLEIARDRLINDFKAKARTGKIEIGYRETINVASESFQEEVAREIGGKFARASCSVSIAPLEQFMDDGDRSSENESAFDLENGNRVVIQHPTLTRSGLPVSSDDLGLPDHLPFEVIFAAFQTGASAALSHGPEHGFPVASVQINISLDPSLHISQETTPAALSTVVRQAIRVALKNSVQKGGSILMEPVMMATITVNESSLGSVVHDISSARGGQVMSLDRDESTDSASDTSASNQDEVLIINPDRIYTPPDPFQGNDSALASADRQRQITARVPLKEMVGYLNHLRSLTGGRGTFVMTVDGFEKMNVQRQKNVLDAMRGDFV</sequence>
<dbReference type="InterPro" id="IPR035649">
    <property type="entry name" value="EFG_V"/>
</dbReference>
<dbReference type="InterPro" id="IPR009000">
    <property type="entry name" value="Transl_B-barrel_sf"/>
</dbReference>
<feature type="domain" description="Tr-type G" evidence="7">
    <location>
        <begin position="38"/>
        <end position="350"/>
    </location>
</feature>
<feature type="region of interest" description="Disordered" evidence="6">
    <location>
        <begin position="776"/>
        <end position="803"/>
    </location>
</feature>
<dbReference type="InterPro" id="IPR000640">
    <property type="entry name" value="EFG_V-like"/>
</dbReference>
<dbReference type="NCBIfam" id="TIGR00231">
    <property type="entry name" value="small_GTP"/>
    <property type="match status" value="1"/>
</dbReference>